<keyword evidence="12" id="KW-1185">Reference proteome</keyword>
<dbReference type="EMBL" id="FNDE01000026">
    <property type="protein sequence ID" value="SDH46014.1"/>
    <property type="molecule type" value="Genomic_DNA"/>
</dbReference>
<feature type="transmembrane region" description="Helical" evidence="8">
    <location>
        <begin position="78"/>
        <end position="98"/>
    </location>
</feature>
<evidence type="ECO:0000256" key="2">
    <source>
        <dbReference type="ARBA" id="ARBA00007998"/>
    </source>
</evidence>
<keyword evidence="5 8" id="KW-0812">Transmembrane</keyword>
<dbReference type="PANTHER" id="PTHR34975:SF2">
    <property type="entry name" value="SPORE GERMINATION PROTEIN A2"/>
    <property type="match status" value="1"/>
</dbReference>
<evidence type="ECO:0000256" key="8">
    <source>
        <dbReference type="SAM" id="Phobius"/>
    </source>
</evidence>
<evidence type="ECO:0000256" key="5">
    <source>
        <dbReference type="ARBA" id="ARBA00022692"/>
    </source>
</evidence>
<dbReference type="RefSeq" id="WP_057897693.1">
    <property type="nucleotide sequence ID" value="NZ_CP080764.1"/>
</dbReference>
<feature type="transmembrane region" description="Helical" evidence="8">
    <location>
        <begin position="212"/>
        <end position="234"/>
    </location>
</feature>
<protein>
    <submittedName>
        <fullName evidence="9 10">Spore germination protein</fullName>
    </submittedName>
</protein>
<comment type="subcellular location">
    <subcellularLocation>
        <location evidence="1">Membrane</location>
        <topology evidence="1">Multi-pass membrane protein</topology>
    </subcellularLocation>
</comment>
<name>A0A1G8CKZ8_ANETH</name>
<evidence type="ECO:0000313" key="12">
    <source>
        <dbReference type="Proteomes" id="UP000826616"/>
    </source>
</evidence>
<evidence type="ECO:0000256" key="3">
    <source>
        <dbReference type="ARBA" id="ARBA00022448"/>
    </source>
</evidence>
<feature type="transmembrane region" description="Helical" evidence="8">
    <location>
        <begin position="181"/>
        <end position="200"/>
    </location>
</feature>
<dbReference type="Proteomes" id="UP000826616">
    <property type="component" value="Chromosome"/>
</dbReference>
<sequence length="372" mass="41668">MYEKGRISSSQLFILIVIYMTSSENPIMAGQDGAIASLFAILPSILTFYLLAQLQKRHPGKILFEYAEDILGKWPGKLVSLLYICFAVEVCSILSRSVAEFVVSTLTPELPVGVYIISMVIVAAYAVYQGIEGIGRFVEMAFPFYFILLVFINMLLIGQFRLENVLPFLDHPPGEILYASYLHYVLPLGEIIFFMSILPYTKRSNKRFFSPVIALVLGGLYIAYKIIITVGVLGPGTAQANTYPYITAIRFVKIGEFIERIDILLLGIFIMMILMRFIVIFYTLVHGVAHLTGAKSVNPLVLPLCFLIIGLSQIFINDVNDVTLYHNDIRVVTAPIFMLLLPALLLVVSWLRRRKQGPANHVDSLEEGKASN</sequence>
<dbReference type="OrthoDB" id="2078716at2"/>
<dbReference type="InterPro" id="IPR004761">
    <property type="entry name" value="Spore_GerAB"/>
</dbReference>
<dbReference type="EMBL" id="CP080764">
    <property type="protein sequence ID" value="QYY42306.1"/>
    <property type="molecule type" value="Genomic_DNA"/>
</dbReference>
<dbReference type="GeneID" id="97142853"/>
<feature type="transmembrane region" description="Helical" evidence="8">
    <location>
        <begin position="331"/>
        <end position="351"/>
    </location>
</feature>
<proteinExistence type="inferred from homology"/>
<dbReference type="GO" id="GO:0009847">
    <property type="term" value="P:spore germination"/>
    <property type="evidence" value="ECO:0007669"/>
    <property type="project" value="InterPro"/>
</dbReference>
<feature type="transmembrane region" description="Helical" evidence="8">
    <location>
        <begin position="263"/>
        <end position="285"/>
    </location>
</feature>
<keyword evidence="6 8" id="KW-1133">Transmembrane helix</keyword>
<dbReference type="Pfam" id="PF03845">
    <property type="entry name" value="Spore_permease"/>
    <property type="match status" value="1"/>
</dbReference>
<reference evidence="10 11" key="1">
    <citation type="submission" date="2016-10" db="EMBL/GenBank/DDBJ databases">
        <authorList>
            <person name="de Groot N.N."/>
        </authorList>
    </citation>
    <scope>NUCLEOTIDE SEQUENCE [LARGE SCALE GENOMIC DNA]</scope>
    <source>
        <strain evidence="10 11">L 420-91</strain>
    </source>
</reference>
<evidence type="ECO:0000256" key="6">
    <source>
        <dbReference type="ARBA" id="ARBA00022989"/>
    </source>
</evidence>
<keyword evidence="7 8" id="KW-0472">Membrane</keyword>
<dbReference type="NCBIfam" id="TIGR00912">
    <property type="entry name" value="2A0309"/>
    <property type="match status" value="1"/>
</dbReference>
<reference evidence="9 12" key="2">
    <citation type="submission" date="2021-08" db="EMBL/GenBank/DDBJ databases">
        <title>Complete genome sequence of the strain Aneurinibacillus thermoaerophilus CCM 8960.</title>
        <authorList>
            <person name="Musilova J."/>
            <person name="Kourilova X."/>
            <person name="Pernicova I."/>
            <person name="Bezdicek M."/>
            <person name="Lengerova M."/>
            <person name="Obruca S."/>
            <person name="Sedlar K."/>
        </authorList>
    </citation>
    <scope>NUCLEOTIDE SEQUENCE [LARGE SCALE GENOMIC DNA]</scope>
    <source>
        <strain evidence="9 12">CCM 8960</strain>
    </source>
</reference>
<evidence type="ECO:0000256" key="4">
    <source>
        <dbReference type="ARBA" id="ARBA00022544"/>
    </source>
</evidence>
<accession>A0A1G8CKZ8</accession>
<organism evidence="10 11">
    <name type="scientific">Aneurinibacillus thermoaerophilus</name>
    <dbReference type="NCBI Taxonomy" id="143495"/>
    <lineage>
        <taxon>Bacteria</taxon>
        <taxon>Bacillati</taxon>
        <taxon>Bacillota</taxon>
        <taxon>Bacilli</taxon>
        <taxon>Bacillales</taxon>
        <taxon>Paenibacillaceae</taxon>
        <taxon>Aneurinibacillus group</taxon>
        <taxon>Aneurinibacillus</taxon>
    </lineage>
</organism>
<comment type="similarity">
    <text evidence="2">Belongs to the amino acid-polyamine-organocation (APC) superfamily. Spore germination protein (SGP) (TC 2.A.3.9) family.</text>
</comment>
<dbReference type="GO" id="GO:0016020">
    <property type="term" value="C:membrane"/>
    <property type="evidence" value="ECO:0007669"/>
    <property type="project" value="UniProtKB-SubCell"/>
</dbReference>
<dbReference type="PANTHER" id="PTHR34975">
    <property type="entry name" value="SPORE GERMINATION PROTEIN A2"/>
    <property type="match status" value="1"/>
</dbReference>
<dbReference type="AlphaFoldDB" id="A0A1G8CKZ8"/>
<keyword evidence="4" id="KW-0309">Germination</keyword>
<feature type="transmembrane region" description="Helical" evidence="8">
    <location>
        <begin position="110"/>
        <end position="128"/>
    </location>
</feature>
<feature type="transmembrane region" description="Helical" evidence="8">
    <location>
        <begin position="140"/>
        <end position="161"/>
    </location>
</feature>
<evidence type="ECO:0000313" key="9">
    <source>
        <dbReference type="EMBL" id="QYY42306.1"/>
    </source>
</evidence>
<feature type="transmembrane region" description="Helical" evidence="8">
    <location>
        <begin position="297"/>
        <end position="316"/>
    </location>
</feature>
<evidence type="ECO:0000313" key="11">
    <source>
        <dbReference type="Proteomes" id="UP000198956"/>
    </source>
</evidence>
<gene>
    <name evidence="9" type="ORF">K3F53_15835</name>
    <name evidence="10" type="ORF">SAMN04489735_102626</name>
</gene>
<keyword evidence="3" id="KW-0813">Transport</keyword>
<evidence type="ECO:0000256" key="7">
    <source>
        <dbReference type="ARBA" id="ARBA00023136"/>
    </source>
</evidence>
<evidence type="ECO:0000313" key="10">
    <source>
        <dbReference type="EMBL" id="SDH46014.1"/>
    </source>
</evidence>
<dbReference type="Proteomes" id="UP000198956">
    <property type="component" value="Unassembled WGS sequence"/>
</dbReference>
<evidence type="ECO:0000256" key="1">
    <source>
        <dbReference type="ARBA" id="ARBA00004141"/>
    </source>
</evidence>
<feature type="transmembrane region" description="Helical" evidence="8">
    <location>
        <begin position="33"/>
        <end position="52"/>
    </location>
</feature>